<proteinExistence type="predicted"/>
<dbReference type="EMBL" id="AOJE01000010">
    <property type="protein sequence ID" value="ELZ42794.1"/>
    <property type="molecule type" value="Genomic_DNA"/>
</dbReference>
<dbReference type="STRING" id="1227484.C471_02340"/>
<sequence>MPSESGVSIDGIRSPTDRDPGADPEVDPAASPGSETDTDPEMTPVEWGPVRFERLRSLAFGASVTTAGLIFAALLFAAVGVAASVLGGSASPFGGDGPPASTWALLVLLFVGGPMSLLYWLVAYDQTSPERRRELLSQFGDYDFDPSRFRIGWTLAGAGAVLVGVVAAIGPGPFSAAPSLFSGFAPLLVSIFVFLPTLAGSRGTDVRLDPAAETIERTSRSHDRTRSDDLGSVIRTRRIDLPWTTVFLLAYRGNAWYRSTPWLFVPTDRADEVERRLDAALARSGGPDRASVPERVILAIVGSASLVVGLAMAVAAGEPAAGALLALLTAPFSFLFLALAARL</sequence>
<feature type="transmembrane region" description="Helical" evidence="2">
    <location>
        <begin position="296"/>
        <end position="315"/>
    </location>
</feature>
<dbReference type="PATRIC" id="fig|1227484.4.peg.477"/>
<dbReference type="eggNOG" id="arCOG11073">
    <property type="taxonomic scope" value="Archaea"/>
</dbReference>
<keyword evidence="2" id="KW-0472">Membrane</keyword>
<gene>
    <name evidence="3" type="ORF">C471_02340</name>
</gene>
<dbReference type="OrthoDB" id="329341at2157"/>
<dbReference type="AlphaFoldDB" id="M0E8S9"/>
<feature type="transmembrane region" description="Helical" evidence="2">
    <location>
        <begin position="321"/>
        <end position="341"/>
    </location>
</feature>
<keyword evidence="2" id="KW-1133">Transmembrane helix</keyword>
<comment type="caution">
    <text evidence="3">The sequence shown here is derived from an EMBL/GenBank/DDBJ whole genome shotgun (WGS) entry which is preliminary data.</text>
</comment>
<name>M0E8S9_9EURY</name>
<feature type="transmembrane region" description="Helical" evidence="2">
    <location>
        <begin position="176"/>
        <end position="198"/>
    </location>
</feature>
<feature type="transmembrane region" description="Helical" evidence="2">
    <location>
        <begin position="58"/>
        <end position="83"/>
    </location>
</feature>
<reference evidence="3 4" key="1">
    <citation type="journal article" date="2014" name="PLoS Genet.">
        <title>Phylogenetically driven sequencing of extremely halophilic archaea reveals strategies for static and dynamic osmo-response.</title>
        <authorList>
            <person name="Becker E.A."/>
            <person name="Seitzer P.M."/>
            <person name="Tritt A."/>
            <person name="Larsen D."/>
            <person name="Krusor M."/>
            <person name="Yao A.I."/>
            <person name="Wu D."/>
            <person name="Madern D."/>
            <person name="Eisen J.A."/>
            <person name="Darling A.E."/>
            <person name="Facciotti M.T."/>
        </authorList>
    </citation>
    <scope>NUCLEOTIDE SEQUENCE [LARGE SCALE GENOMIC DNA]</scope>
    <source>
        <strain evidence="3 4">DSM 1137</strain>
    </source>
</reference>
<evidence type="ECO:0000256" key="1">
    <source>
        <dbReference type="SAM" id="MobiDB-lite"/>
    </source>
</evidence>
<evidence type="ECO:0000313" key="4">
    <source>
        <dbReference type="Proteomes" id="UP000011514"/>
    </source>
</evidence>
<keyword evidence="4" id="KW-1185">Reference proteome</keyword>
<organism evidence="3 4">
    <name type="scientific">Halorubrum saccharovorum DSM 1137</name>
    <dbReference type="NCBI Taxonomy" id="1227484"/>
    <lineage>
        <taxon>Archaea</taxon>
        <taxon>Methanobacteriati</taxon>
        <taxon>Methanobacteriota</taxon>
        <taxon>Stenosarchaea group</taxon>
        <taxon>Halobacteria</taxon>
        <taxon>Halobacteriales</taxon>
        <taxon>Haloferacaceae</taxon>
        <taxon>Halorubrum</taxon>
    </lineage>
</organism>
<evidence type="ECO:0000256" key="2">
    <source>
        <dbReference type="SAM" id="Phobius"/>
    </source>
</evidence>
<feature type="transmembrane region" description="Helical" evidence="2">
    <location>
        <begin position="103"/>
        <end position="123"/>
    </location>
</feature>
<dbReference type="Proteomes" id="UP000011514">
    <property type="component" value="Unassembled WGS sequence"/>
</dbReference>
<dbReference type="RefSeq" id="WP_004046358.1">
    <property type="nucleotide sequence ID" value="NZ_AOJE01000010.1"/>
</dbReference>
<evidence type="ECO:0000313" key="3">
    <source>
        <dbReference type="EMBL" id="ELZ42794.1"/>
    </source>
</evidence>
<protein>
    <submittedName>
        <fullName evidence="3">Uncharacterized protein</fullName>
    </submittedName>
</protein>
<feature type="region of interest" description="Disordered" evidence="1">
    <location>
        <begin position="1"/>
        <end position="45"/>
    </location>
</feature>
<accession>M0E8S9</accession>
<keyword evidence="2" id="KW-0812">Transmembrane</keyword>
<feature type="transmembrane region" description="Helical" evidence="2">
    <location>
        <begin position="151"/>
        <end position="170"/>
    </location>
</feature>